<evidence type="ECO:0000313" key="2">
    <source>
        <dbReference type="EMBL" id="SHM71009.1"/>
    </source>
</evidence>
<reference evidence="2 3" key="1">
    <citation type="submission" date="2016-11" db="EMBL/GenBank/DDBJ databases">
        <authorList>
            <person name="Jaros S."/>
            <person name="Januszkiewicz K."/>
            <person name="Wedrychowicz H."/>
        </authorList>
    </citation>
    <scope>NUCLEOTIDE SEQUENCE [LARGE SCALE GENOMIC DNA]</scope>
    <source>
        <strain evidence="2 3">DSM 27406</strain>
    </source>
</reference>
<gene>
    <name evidence="2" type="ORF">SAMN05444266_11072</name>
</gene>
<proteinExistence type="predicted"/>
<accession>A0A1M7KZK6</accession>
<name>A0A1M7KZK6_9BACT</name>
<evidence type="ECO:0008006" key="4">
    <source>
        <dbReference type="Google" id="ProtNLM"/>
    </source>
</evidence>
<sequence length="209" mass="23701">MVMHPLKKSIFFLSLVAGILACSKPAAAQEAHGADKIPLHAIVVGTDTIPVITLAIFDVVDKLPRRLRKERERYSRLRNAVYVTYPYAKSAARILKDVGAELAKLPNGRARKAYLASKEKELKAQFGDKLTNLSVYQGKVLMKLIDRETGQNCFEIIKELKGGFNARVWQTVAFFFGGNLKSDYDLQEDKDIEVIVQELEMYQRYRAYN</sequence>
<dbReference type="STRING" id="1419482.SAMN05444266_11072"/>
<protein>
    <recommendedName>
        <fullName evidence="4">DUF4294 domain-containing protein</fullName>
    </recommendedName>
</protein>
<dbReference type="EMBL" id="FRBL01000010">
    <property type="protein sequence ID" value="SHM71009.1"/>
    <property type="molecule type" value="Genomic_DNA"/>
</dbReference>
<evidence type="ECO:0000256" key="1">
    <source>
        <dbReference type="SAM" id="SignalP"/>
    </source>
</evidence>
<dbReference type="InterPro" id="IPR025636">
    <property type="entry name" value="DUF4294"/>
</dbReference>
<keyword evidence="1" id="KW-0732">Signal</keyword>
<dbReference type="Pfam" id="PF14127">
    <property type="entry name" value="DUF4294"/>
    <property type="match status" value="1"/>
</dbReference>
<organism evidence="2 3">
    <name type="scientific">Chitinophaga jiangningensis</name>
    <dbReference type="NCBI Taxonomy" id="1419482"/>
    <lineage>
        <taxon>Bacteria</taxon>
        <taxon>Pseudomonadati</taxon>
        <taxon>Bacteroidota</taxon>
        <taxon>Chitinophagia</taxon>
        <taxon>Chitinophagales</taxon>
        <taxon>Chitinophagaceae</taxon>
        <taxon>Chitinophaga</taxon>
    </lineage>
</organism>
<dbReference type="AlphaFoldDB" id="A0A1M7KZK6"/>
<dbReference type="PROSITE" id="PS51257">
    <property type="entry name" value="PROKAR_LIPOPROTEIN"/>
    <property type="match status" value="1"/>
</dbReference>
<keyword evidence="3" id="KW-1185">Reference proteome</keyword>
<feature type="chain" id="PRO_5012455338" description="DUF4294 domain-containing protein" evidence="1">
    <location>
        <begin position="29"/>
        <end position="209"/>
    </location>
</feature>
<evidence type="ECO:0000313" key="3">
    <source>
        <dbReference type="Proteomes" id="UP000184420"/>
    </source>
</evidence>
<dbReference type="Proteomes" id="UP000184420">
    <property type="component" value="Unassembled WGS sequence"/>
</dbReference>
<feature type="signal peptide" evidence="1">
    <location>
        <begin position="1"/>
        <end position="28"/>
    </location>
</feature>